<feature type="region of interest" description="Disordered" evidence="3">
    <location>
        <begin position="2622"/>
        <end position="2657"/>
    </location>
</feature>
<dbReference type="InterPro" id="IPR001611">
    <property type="entry name" value="Leu-rich_rpt"/>
</dbReference>
<feature type="compositionally biased region" description="Low complexity" evidence="3">
    <location>
        <begin position="413"/>
        <end position="424"/>
    </location>
</feature>
<gene>
    <name evidence="5" type="ORF">FNF28_05532</name>
    <name evidence="4" type="ORF">FNF29_00494</name>
    <name evidence="6" type="ORF">FNF31_00141</name>
</gene>
<evidence type="ECO:0000256" key="3">
    <source>
        <dbReference type="SAM" id="MobiDB-lite"/>
    </source>
</evidence>
<feature type="region of interest" description="Disordered" evidence="3">
    <location>
        <begin position="2270"/>
        <end position="2296"/>
    </location>
</feature>
<feature type="region of interest" description="Disordered" evidence="3">
    <location>
        <begin position="1853"/>
        <end position="1892"/>
    </location>
</feature>
<keyword evidence="1" id="KW-0433">Leucine-rich repeat</keyword>
<keyword evidence="2" id="KW-0677">Repeat</keyword>
<feature type="compositionally biased region" description="Low complexity" evidence="3">
    <location>
        <begin position="1526"/>
        <end position="1549"/>
    </location>
</feature>
<dbReference type="Proteomes" id="UP000324907">
    <property type="component" value="Unassembled WGS sequence"/>
</dbReference>
<feature type="compositionally biased region" description="Low complexity" evidence="3">
    <location>
        <begin position="1015"/>
        <end position="1025"/>
    </location>
</feature>
<dbReference type="InterPro" id="IPR032675">
    <property type="entry name" value="LRR_dom_sf"/>
</dbReference>
<dbReference type="PROSITE" id="PS51450">
    <property type="entry name" value="LRR"/>
    <property type="match status" value="2"/>
</dbReference>
<feature type="region of interest" description="Disordered" evidence="3">
    <location>
        <begin position="1501"/>
        <end position="1576"/>
    </location>
</feature>
<dbReference type="Gene3D" id="3.80.10.10">
    <property type="entry name" value="Ribonuclease Inhibitor"/>
    <property type="match status" value="3"/>
</dbReference>
<dbReference type="PANTHER" id="PTHR48051">
    <property type="match status" value="1"/>
</dbReference>
<dbReference type="Proteomes" id="UP000325113">
    <property type="component" value="Unassembled WGS sequence"/>
</dbReference>
<dbReference type="GO" id="GO:0005737">
    <property type="term" value="C:cytoplasm"/>
    <property type="evidence" value="ECO:0007669"/>
    <property type="project" value="TreeGrafter"/>
</dbReference>
<dbReference type="PANTHER" id="PTHR48051:SF1">
    <property type="entry name" value="RAS SUPPRESSOR PROTEIN 1"/>
    <property type="match status" value="1"/>
</dbReference>
<dbReference type="Proteomes" id="UP000323011">
    <property type="component" value="Unassembled WGS sequence"/>
</dbReference>
<dbReference type="SUPFAM" id="SSF52058">
    <property type="entry name" value="L domain-like"/>
    <property type="match status" value="2"/>
</dbReference>
<evidence type="ECO:0000313" key="9">
    <source>
        <dbReference type="Proteomes" id="UP000325113"/>
    </source>
</evidence>
<feature type="compositionally biased region" description="Basic and acidic residues" evidence="3">
    <location>
        <begin position="477"/>
        <end position="488"/>
    </location>
</feature>
<sequence>MAHAFREKRGVFRLPVAAGTPSVAGVVSLVELGRDKRVVLELWPGFRMLTKSSAPMCIFLLRGELAAGSFYRLPLDAGVSGRLDTGLLHRLVAPDFRGSRPLEGADGFGRGGLLQNVDGMRCWADVTGVCIGQPVTDGGADPAPLHVLAVAFLEPVNSLTPRSTRALAQSVATAGATAVGLDRRAAAGALKQLVELADEAAGKGAQAAGAASSVESALAPPLTSLPLRVRRALASAAAVHVKRGLPPGVGSASQVSDLRGLGLGSGSADGKTTWAEEDEEGEDGAGQGPGGSSVPGALRRPGRAGSPSKGRRPGSRGRGEAGGGPAAVSGAGGQRGKPRRERRGSTVAAATEMREQARRASMAAAYKPKVRGVMGAEVLAGESEGDRRGIISITSPGATQAAAPGVAAAAADGAHAGAAGSDSGPGEDGDADAPPVLSGPLTDALDIPSAPRRRAGLAYSLLCKLTGFRPPTPPPASERERRLRAAKDDDVDDDPRARERRRAMAATGGFDEAAMLRAKAEGAFAGPVELALADPKSGPRVERTALPGLLRTAGLDLVPGQATALLVACSKGIPQESKEERRRRGKKRKGKGGRAGSKRRGEGEARVGGRSTGTGTVTTPVVAFVLDAARAIAAEHPRWLVRPVPGDAFHLASADGTRLDLGEFLLAIAVAGAYVLRDVFVWAGLEDKQFELAKQQEELSARARRAEQRVLELELANELAVAGTGVKRGRPAAAATTTAAAAGAAASGAGAAPASAADAAALGKGGDAPRGGRRGLFAALAGASQLKMLARRRKEEEEKEPDPVDVAKEAAAAAKEASKLLERPADLLREEAASIGEVAVLGGLDAAWARLGRQPAKRVARAIALRFRERHGTAPRDAAFVCGDAAYELFRPGGAAPLLYQRARAVFFRHSSDGDFLYPSDFRRALADLTVPSLEAEDRMTLFATELIAKAAHAVQGDAWSRARRERAAAVLGPARADGDAGDDGIEGAVGLAEESVDGRGPPSRGQSVAGRTMASSGGVSRSRSGAGGGGRKGRARARRLQRREEDQGPLTLERALAQLADRCVPPSIRALLVGSPGQRSDALARLTAAEEQRRMLDFFRVVDRVSPPVMGKSDDAKATAAKLRQERRQLRLDMYHDEKDRREKAEQEREQRRKALAEEAALRKAADAAQRARERAEDAAQRSAMQKLEEAAQAEISRRGADYVDFAHELLEREPDAAAIARACAKTAIRAELPNVTLADCARLRMCNNYIRSLSSAFLFQVLQVRILDLSNNCLTELPDAMCGMGSLEILKLPSNALESLPERLGRMGKLRMLDLRGNKLKTLPPEVLLLASLEVLLLAGNGTLTELPEPPEGSREERIRKAAAAAAAMARGNVGTDAGETVGSNQMSHEAVLAKSRLDKKKAALASDLEGAGAQRDSFAPRIWPKLVCLDLTACGLDRLPYDCWWLRLPSLSELRLDGNPLCWMAIDFGPVEGTVEWIKKDEAMRRRRAMDRALGLRDKALPSRKTGRKSGRASNRGDKSARSKAALSSARDTAAAAAAAESASAEAEGDAKEDGDDVSDAESDLEGVEATADAEAAAAQAALRVPPWRIPRLRLSVSSLRAGGTIAGFEGLASLTVDGLDVSDALAGARKPRPDGTAANLVRATADEYEVAVVGGVQVFRRRDPSLFEVMSTTHTVLMREAGLRALPRSLRPWEPNLRFLDLSRNRLTALPHPAVGRLRSLRALNVSHNKLDSLPASLCSLTQLRHLDISGNPAIRELPEEFGAMKNLRTLLSRDNTALRRLPASMKLQVKLRRVDLAGCSALSTIRVRLHRLTALTALRCRGCSSMSDFPGSGALKAESKAAALATGQLATSDAEADAPAPPRAGSTGRAGGKATHAPSPPPNLRFLDLSESGVKEIDTRSLKAMPLLRVLELRHTGLEKLPPALARHRCLRVVDVRNNMLTTLPSELVRWFIHDPRDKAREEAAAAAAAGAPPAPGGIADGGAGARLFVEEPSAPGLAPAAAGAGDRGMPLDLSELSDAELERLTEAAEQAEAILGTVAPLATLLARRALKERDVDPRRIVTLPALRVRLRIAGNPLSEMPALKAIGAGLSLQESLAGRGPAARRRFLKERWRGADLVSKDALAARGDIGSSEALPPDAVMRASGGLDQATLSGQVEAHMARGRARRASLGEGGDLADFRSRQQGAWETNPGEALRGAMGRALAAARTVPSALRSDVTAAPPEVHGVPEQPGTMVLALQEHQAEALYGGDRWRKLTGARSLFDEDEEDARAAAEAGGGPQPAADGEDSGDEEAWACGVLDFGGDASQGFDTVGGGTGTYAAAVGDVPRRGAAGLARAIADRRAFIGKVGGRAAAVKGLAGAYGGPLAAGSDAMIQLFDPGADAEDALDLRVVHAMLLKDCVDRAVRVAWAATRTPVPTEFVGAVKAEMSGPVARRKYALPYHDLTMRPLVLRAHARLRKASAIKPLSGGELRLRFVERAKQLLGPSLAADVVESTPEGGASMRLSASAGWAGRDPSGADYVPGVERSLRYIRNTTIDSAIIFRFNRLLDPPAKPDLVEYVLERPETDAQRAEREALACDAGYAEVGQLDVAGDGIRAYSSLAQKRGPEGRSLKFFRHLRQDPDDPDPRPVDKRPAITGSAPSLPRLGNRKS</sequence>
<dbReference type="InterPro" id="IPR050216">
    <property type="entry name" value="LRR_domain-containing"/>
</dbReference>
<feature type="region of interest" description="Disordered" evidence="3">
    <location>
        <begin position="413"/>
        <end position="441"/>
    </location>
</feature>
<evidence type="ECO:0000313" key="5">
    <source>
        <dbReference type="EMBL" id="KAA0160215.1"/>
    </source>
</evidence>
<keyword evidence="7" id="KW-1185">Reference proteome</keyword>
<evidence type="ECO:0000256" key="1">
    <source>
        <dbReference type="ARBA" id="ARBA00022614"/>
    </source>
</evidence>
<feature type="region of interest" description="Disordered" evidence="3">
    <location>
        <begin position="1130"/>
        <end position="1161"/>
    </location>
</feature>
<feature type="compositionally biased region" description="Basic residues" evidence="3">
    <location>
        <begin position="1032"/>
        <end position="1042"/>
    </location>
</feature>
<reference evidence="7 8" key="1">
    <citation type="submission" date="2019-07" db="EMBL/GenBank/DDBJ databases">
        <title>Genomes of Cafeteria roenbergensis.</title>
        <authorList>
            <person name="Fischer M.G."/>
            <person name="Hackl T."/>
            <person name="Roman M."/>
        </authorList>
    </citation>
    <scope>NUCLEOTIDE SEQUENCE [LARGE SCALE GENOMIC DNA]</scope>
    <source>
        <strain evidence="4 7">BVI</strain>
        <strain evidence="6 9">Cflag</strain>
        <strain evidence="5 8">RCC970-E3</strain>
    </source>
</reference>
<comment type="caution">
    <text evidence="6">The sequence shown here is derived from an EMBL/GenBank/DDBJ whole genome shotgun (WGS) entry which is preliminary data.</text>
</comment>
<organism evidence="6 9">
    <name type="scientific">Cafeteria roenbergensis</name>
    <name type="common">Marine flagellate</name>
    <dbReference type="NCBI Taxonomy" id="33653"/>
    <lineage>
        <taxon>Eukaryota</taxon>
        <taxon>Sar</taxon>
        <taxon>Stramenopiles</taxon>
        <taxon>Bigyra</taxon>
        <taxon>Opalozoa</taxon>
        <taxon>Bicosoecida</taxon>
        <taxon>Cafeteriaceae</taxon>
        <taxon>Cafeteria</taxon>
    </lineage>
</organism>
<evidence type="ECO:0000313" key="8">
    <source>
        <dbReference type="Proteomes" id="UP000324907"/>
    </source>
</evidence>
<feature type="region of interest" description="Disordered" evidence="3">
    <location>
        <begin position="575"/>
        <end position="614"/>
    </location>
</feature>
<feature type="compositionally biased region" description="Gly residues" evidence="3">
    <location>
        <begin position="284"/>
        <end position="293"/>
    </location>
</feature>
<dbReference type="EMBL" id="VLTM01000001">
    <property type="protein sequence ID" value="KAA0168980.1"/>
    <property type="molecule type" value="Genomic_DNA"/>
</dbReference>
<name>A0A5A8DYV5_CAFRO</name>
<evidence type="ECO:0000313" key="7">
    <source>
        <dbReference type="Proteomes" id="UP000323011"/>
    </source>
</evidence>
<accession>A0A5A8DYV5</accession>
<evidence type="ECO:0000256" key="2">
    <source>
        <dbReference type="ARBA" id="ARBA00022737"/>
    </source>
</evidence>
<protein>
    <submittedName>
        <fullName evidence="6">Uncharacterized protein</fullName>
    </submittedName>
</protein>
<feature type="region of interest" description="Disordered" evidence="3">
    <location>
        <begin position="467"/>
        <end position="497"/>
    </location>
</feature>
<feature type="compositionally biased region" description="Basic residues" evidence="3">
    <location>
        <begin position="583"/>
        <end position="598"/>
    </location>
</feature>
<proteinExistence type="predicted"/>
<dbReference type="SMART" id="SM00364">
    <property type="entry name" value="LRR_BAC"/>
    <property type="match status" value="7"/>
</dbReference>
<dbReference type="SMART" id="SM00369">
    <property type="entry name" value="LRR_TYP"/>
    <property type="match status" value="10"/>
</dbReference>
<feature type="region of interest" description="Disordered" evidence="3">
    <location>
        <begin position="992"/>
        <end position="1050"/>
    </location>
</feature>
<evidence type="ECO:0000313" key="6">
    <source>
        <dbReference type="EMBL" id="KAA0168980.1"/>
    </source>
</evidence>
<dbReference type="InterPro" id="IPR003591">
    <property type="entry name" value="Leu-rich_rpt_typical-subtyp"/>
</dbReference>
<feature type="region of interest" description="Disordered" evidence="3">
    <location>
        <begin position="243"/>
        <end position="363"/>
    </location>
</feature>
<dbReference type="EMBL" id="VLTN01000002">
    <property type="protein sequence ID" value="KAA0157142.1"/>
    <property type="molecule type" value="Genomic_DNA"/>
</dbReference>
<evidence type="ECO:0000313" key="4">
    <source>
        <dbReference type="EMBL" id="KAA0157142.1"/>
    </source>
</evidence>
<feature type="compositionally biased region" description="Basic and acidic residues" evidence="3">
    <location>
        <begin position="2624"/>
        <end position="2640"/>
    </location>
</feature>
<dbReference type="EMBL" id="VLTL01000113">
    <property type="protein sequence ID" value="KAA0160215.1"/>
    <property type="molecule type" value="Genomic_DNA"/>
</dbReference>
<dbReference type="Pfam" id="PF13855">
    <property type="entry name" value="LRR_8"/>
    <property type="match status" value="2"/>
</dbReference>
<feature type="compositionally biased region" description="Gly residues" evidence="3">
    <location>
        <begin position="320"/>
        <end position="335"/>
    </location>
</feature>
<feature type="compositionally biased region" description="Acidic residues" evidence="3">
    <location>
        <begin position="1550"/>
        <end position="1570"/>
    </location>
</feature>